<organism evidence="6 7">
    <name type="scientific">Helicobacter anseris</name>
    <dbReference type="NCBI Taxonomy" id="375926"/>
    <lineage>
        <taxon>Bacteria</taxon>
        <taxon>Pseudomonadati</taxon>
        <taxon>Campylobacterota</taxon>
        <taxon>Epsilonproteobacteria</taxon>
        <taxon>Campylobacterales</taxon>
        <taxon>Helicobacteraceae</taxon>
        <taxon>Helicobacter</taxon>
    </lineage>
</organism>
<evidence type="ECO:0000256" key="4">
    <source>
        <dbReference type="ARBA" id="ARBA00023136"/>
    </source>
</evidence>
<keyword evidence="5" id="KW-1003">Cell membrane</keyword>
<feature type="transmembrane region" description="Helical" evidence="5">
    <location>
        <begin position="38"/>
        <end position="59"/>
    </location>
</feature>
<protein>
    <recommendedName>
        <fullName evidence="5">Probable membrane transporter protein</fullName>
    </recommendedName>
</protein>
<feature type="transmembrane region" description="Helical" evidence="5">
    <location>
        <begin position="71"/>
        <end position="91"/>
    </location>
</feature>
<comment type="caution">
    <text evidence="6">The sequence shown here is derived from an EMBL/GenBank/DDBJ whole genome shotgun (WGS) entry which is preliminary data.</text>
</comment>
<feature type="transmembrane region" description="Helical" evidence="5">
    <location>
        <begin position="173"/>
        <end position="193"/>
    </location>
</feature>
<dbReference type="EMBL" id="NXLX01000001">
    <property type="protein sequence ID" value="RDU74640.1"/>
    <property type="molecule type" value="Genomic_DNA"/>
</dbReference>
<keyword evidence="3 5" id="KW-1133">Transmembrane helix</keyword>
<feature type="transmembrane region" description="Helical" evidence="5">
    <location>
        <begin position="7"/>
        <end position="32"/>
    </location>
</feature>
<feature type="transmembrane region" description="Helical" evidence="5">
    <location>
        <begin position="234"/>
        <end position="252"/>
    </location>
</feature>
<keyword evidence="4 5" id="KW-0472">Membrane</keyword>
<evidence type="ECO:0000256" key="3">
    <source>
        <dbReference type="ARBA" id="ARBA00022989"/>
    </source>
</evidence>
<evidence type="ECO:0000256" key="2">
    <source>
        <dbReference type="ARBA" id="ARBA00022692"/>
    </source>
</evidence>
<dbReference type="OrthoDB" id="5329774at2"/>
<reference evidence="6 7" key="1">
    <citation type="submission" date="2018-04" db="EMBL/GenBank/DDBJ databases">
        <title>Novel Campyloabacter and Helicobacter Species and Strains.</title>
        <authorList>
            <person name="Mannion A.J."/>
            <person name="Shen Z."/>
            <person name="Fox J.G."/>
        </authorList>
    </citation>
    <scope>NUCLEOTIDE SEQUENCE [LARGE SCALE GENOMIC DNA]</scope>
    <source>
        <strain evidence="6 7">MIT 04-9362</strain>
    </source>
</reference>
<evidence type="ECO:0000313" key="6">
    <source>
        <dbReference type="EMBL" id="RDU74640.1"/>
    </source>
</evidence>
<sequence length="256" mass="27724">MEGLYIVVGIISGIASGMFGLGGGTIIVPMMLSLGFSVHQAVGISVLQMIFASLFGSIINYKKRLLSLKDGVLLGIGGVIGASFSGKVLQILSETKLTFIFLLLMCLSFYNFLNKKNGNTEQKTIKTTKTYYVSVLIFTGMITGIFSVSLGVGGGLLMMPILMHFLGFDTKKISVLSLFFIICSSISGALSLFQHQIIDFNILYVGLFVGVSAMIGVSIGIFLVQKITLSLHKRVLSCIYVFAISLTTYHLLERLI</sequence>
<dbReference type="Pfam" id="PF01925">
    <property type="entry name" value="TauE"/>
    <property type="match status" value="1"/>
</dbReference>
<dbReference type="InterPro" id="IPR051598">
    <property type="entry name" value="TSUP/Inactive_protease-like"/>
</dbReference>
<dbReference type="RefSeq" id="WP_115578348.1">
    <property type="nucleotide sequence ID" value="NZ_NXLX01000001.1"/>
</dbReference>
<dbReference type="GO" id="GO:0005886">
    <property type="term" value="C:plasma membrane"/>
    <property type="evidence" value="ECO:0007669"/>
    <property type="project" value="UniProtKB-SubCell"/>
</dbReference>
<feature type="transmembrane region" description="Helical" evidence="5">
    <location>
        <begin position="133"/>
        <end position="161"/>
    </location>
</feature>
<comment type="similarity">
    <text evidence="5">Belongs to the 4-toluene sulfonate uptake permease (TSUP) (TC 2.A.102) family.</text>
</comment>
<dbReference type="AlphaFoldDB" id="A0A3D8JBE5"/>
<dbReference type="InterPro" id="IPR002781">
    <property type="entry name" value="TM_pro_TauE-like"/>
</dbReference>
<dbReference type="PANTHER" id="PTHR43701">
    <property type="entry name" value="MEMBRANE TRANSPORTER PROTEIN MJ0441-RELATED"/>
    <property type="match status" value="1"/>
</dbReference>
<evidence type="ECO:0000313" key="7">
    <source>
        <dbReference type="Proteomes" id="UP000256695"/>
    </source>
</evidence>
<keyword evidence="7" id="KW-1185">Reference proteome</keyword>
<name>A0A3D8JBE5_9HELI</name>
<feature type="transmembrane region" description="Helical" evidence="5">
    <location>
        <begin position="200"/>
        <end position="222"/>
    </location>
</feature>
<evidence type="ECO:0000256" key="1">
    <source>
        <dbReference type="ARBA" id="ARBA00004141"/>
    </source>
</evidence>
<dbReference type="Proteomes" id="UP000256695">
    <property type="component" value="Unassembled WGS sequence"/>
</dbReference>
<accession>A0A3D8JBE5</accession>
<dbReference type="PANTHER" id="PTHR43701:SF2">
    <property type="entry name" value="MEMBRANE TRANSPORTER PROTEIN YJNA-RELATED"/>
    <property type="match status" value="1"/>
</dbReference>
<comment type="subcellular location">
    <subcellularLocation>
        <location evidence="5">Cell membrane</location>
        <topology evidence="5">Multi-pass membrane protein</topology>
    </subcellularLocation>
    <subcellularLocation>
        <location evidence="1">Membrane</location>
        <topology evidence="1">Multi-pass membrane protein</topology>
    </subcellularLocation>
</comment>
<proteinExistence type="inferred from homology"/>
<evidence type="ECO:0000256" key="5">
    <source>
        <dbReference type="RuleBase" id="RU363041"/>
    </source>
</evidence>
<gene>
    <name evidence="6" type="ORF">CQA57_00900</name>
</gene>
<keyword evidence="2 5" id="KW-0812">Transmembrane</keyword>
<feature type="transmembrane region" description="Helical" evidence="5">
    <location>
        <begin position="97"/>
        <end position="113"/>
    </location>
</feature>